<feature type="transmembrane region" description="Helical" evidence="6">
    <location>
        <begin position="92"/>
        <end position="115"/>
    </location>
</feature>
<sequence length="412" mass="42298">MRRPARKRLALGGLLAVVGPGLLAGLSDDDPAGITTYSVLGTKHGYQLLWVLVLSTVALVIFHGLAARMGVVTGQGLIGLVRQRYGVRLGGAVLAALVIANVGTTCAEFAGIAAGSELFGISRYASVPAAAVIVSLLVLRGSFHRVEHVLLLLSTIFLAYVGSGVLAHPDWGAALHGMLVPSMPANGEAVAIVTATLGTTLAPWGLSFMQSYAVDKKLRTEDLPLVRLDVVTGAVLTGVIGFFVVVACAATLYRDGRSIQDAADTAVALEPLAGPAASTLFAVGLIGAALLAASILPLSTAYSVCEYAGIEAAVDDSYREAKTFYLTFGIVTFISALAVLIPNAPLVTILVATQVLNAVLLVPLLFAMIGIGRDRDLMGPFTIGSAGTIAYGLTTAMVVLCVAALAVTSLTG</sequence>
<protein>
    <submittedName>
        <fullName evidence="7">Divalent metal cation transporter</fullName>
    </submittedName>
</protein>
<dbReference type="EMBL" id="JAUFSA010000001">
    <property type="protein sequence ID" value="MDP7737339.1"/>
    <property type="molecule type" value="Genomic_DNA"/>
</dbReference>
<dbReference type="GO" id="GO:0005886">
    <property type="term" value="C:plasma membrane"/>
    <property type="evidence" value="ECO:0007669"/>
    <property type="project" value="TreeGrafter"/>
</dbReference>
<evidence type="ECO:0000256" key="6">
    <source>
        <dbReference type="SAM" id="Phobius"/>
    </source>
</evidence>
<evidence type="ECO:0000256" key="3">
    <source>
        <dbReference type="ARBA" id="ARBA00022692"/>
    </source>
</evidence>
<dbReference type="PANTHER" id="PTHR11706">
    <property type="entry name" value="SOLUTE CARRIER PROTEIN FAMILY 11 MEMBER"/>
    <property type="match status" value="1"/>
</dbReference>
<feature type="transmembrane region" description="Helical" evidence="6">
    <location>
        <begin position="323"/>
        <end position="341"/>
    </location>
</feature>
<feature type="transmembrane region" description="Helical" evidence="6">
    <location>
        <begin position="230"/>
        <end position="253"/>
    </location>
</feature>
<evidence type="ECO:0000256" key="2">
    <source>
        <dbReference type="ARBA" id="ARBA00022448"/>
    </source>
</evidence>
<feature type="transmembrane region" description="Helical" evidence="6">
    <location>
        <begin position="121"/>
        <end position="139"/>
    </location>
</feature>
<keyword evidence="3 6" id="KW-0812">Transmembrane</keyword>
<feature type="transmembrane region" description="Helical" evidence="6">
    <location>
        <begin position="381"/>
        <end position="407"/>
    </location>
</feature>
<dbReference type="Pfam" id="PF01566">
    <property type="entry name" value="Nramp"/>
    <property type="match status" value="1"/>
</dbReference>
<dbReference type="RefSeq" id="WP_133436274.1">
    <property type="nucleotide sequence ID" value="NZ_JAUFSA010000001.1"/>
</dbReference>
<proteinExistence type="predicted"/>
<accession>A0A4R5WH76</accession>
<dbReference type="PANTHER" id="PTHR11706:SF33">
    <property type="entry name" value="NATURAL RESISTANCE-ASSOCIATED MACROPHAGE PROTEIN 2"/>
    <property type="match status" value="1"/>
</dbReference>
<evidence type="ECO:0000256" key="4">
    <source>
        <dbReference type="ARBA" id="ARBA00022989"/>
    </source>
</evidence>
<evidence type="ECO:0000256" key="1">
    <source>
        <dbReference type="ARBA" id="ARBA00004141"/>
    </source>
</evidence>
<keyword evidence="5 6" id="KW-0472">Membrane</keyword>
<organism evidence="7 8">
    <name type="scientific">Mycobacterium paragordonae</name>
    <dbReference type="NCBI Taxonomy" id="1389713"/>
    <lineage>
        <taxon>Bacteria</taxon>
        <taxon>Bacillati</taxon>
        <taxon>Actinomycetota</taxon>
        <taxon>Actinomycetes</taxon>
        <taxon>Mycobacteriales</taxon>
        <taxon>Mycobacteriaceae</taxon>
        <taxon>Mycobacterium</taxon>
    </lineage>
</organism>
<feature type="transmembrane region" description="Helical" evidence="6">
    <location>
        <begin position="347"/>
        <end position="369"/>
    </location>
</feature>
<dbReference type="AlphaFoldDB" id="A0A4R5WH76"/>
<dbReference type="Proteomes" id="UP001229081">
    <property type="component" value="Unassembled WGS sequence"/>
</dbReference>
<gene>
    <name evidence="7" type="ORF">QXL92_21575</name>
</gene>
<evidence type="ECO:0000313" key="7">
    <source>
        <dbReference type="EMBL" id="MDP7737339.1"/>
    </source>
</evidence>
<dbReference type="GO" id="GO:0015086">
    <property type="term" value="F:cadmium ion transmembrane transporter activity"/>
    <property type="evidence" value="ECO:0007669"/>
    <property type="project" value="TreeGrafter"/>
</dbReference>
<feature type="transmembrane region" description="Helical" evidence="6">
    <location>
        <begin position="48"/>
        <end position="71"/>
    </location>
</feature>
<feature type="transmembrane region" description="Helical" evidence="6">
    <location>
        <begin position="273"/>
        <end position="302"/>
    </location>
</feature>
<dbReference type="GO" id="GO:0034755">
    <property type="term" value="P:iron ion transmembrane transport"/>
    <property type="evidence" value="ECO:0007669"/>
    <property type="project" value="TreeGrafter"/>
</dbReference>
<comment type="caution">
    <text evidence="7">The sequence shown here is derived from an EMBL/GenBank/DDBJ whole genome shotgun (WGS) entry which is preliminary data.</text>
</comment>
<evidence type="ECO:0000256" key="5">
    <source>
        <dbReference type="ARBA" id="ARBA00023136"/>
    </source>
</evidence>
<comment type="subcellular location">
    <subcellularLocation>
        <location evidence="1">Membrane</location>
        <topology evidence="1">Multi-pass membrane protein</topology>
    </subcellularLocation>
</comment>
<dbReference type="GO" id="GO:0005384">
    <property type="term" value="F:manganese ion transmembrane transporter activity"/>
    <property type="evidence" value="ECO:0007669"/>
    <property type="project" value="TreeGrafter"/>
</dbReference>
<keyword evidence="4 6" id="KW-1133">Transmembrane helix</keyword>
<name>A0A4R5WH76_9MYCO</name>
<dbReference type="InterPro" id="IPR001046">
    <property type="entry name" value="NRAMP_fam"/>
</dbReference>
<evidence type="ECO:0000313" key="8">
    <source>
        <dbReference type="Proteomes" id="UP001229081"/>
    </source>
</evidence>
<reference evidence="7" key="1">
    <citation type="submission" date="2023-06" db="EMBL/GenBank/DDBJ databases">
        <title>Identification of two novel mycobacterium reveal diversities and complexities of Mycobacterium gordonae clade.</title>
        <authorList>
            <person name="Matsumoto Y."/>
            <person name="Nakamura S."/>
            <person name="Motooka D."/>
            <person name="Fukushima K."/>
        </authorList>
    </citation>
    <scope>NUCLEOTIDE SEQUENCE</scope>
    <source>
        <strain evidence="7">TY812</strain>
    </source>
</reference>
<feature type="transmembrane region" description="Helical" evidence="6">
    <location>
        <begin position="189"/>
        <end position="209"/>
    </location>
</feature>
<keyword evidence="2" id="KW-0813">Transport</keyword>
<feature type="transmembrane region" description="Helical" evidence="6">
    <location>
        <begin position="151"/>
        <end position="169"/>
    </location>
</feature>